<dbReference type="KEGG" id="jme:EEW87_17240"/>
<protein>
    <submittedName>
        <fullName evidence="3">MarR family transcriptional regulator</fullName>
    </submittedName>
</protein>
<dbReference type="PROSITE" id="PS50995">
    <property type="entry name" value="HTH_MARR_2"/>
    <property type="match status" value="1"/>
</dbReference>
<dbReference type="Gene3D" id="1.10.10.10">
    <property type="entry name" value="Winged helix-like DNA-binding domain superfamily/Winged helix DNA-binding domain"/>
    <property type="match status" value="1"/>
</dbReference>
<feature type="region of interest" description="Disordered" evidence="1">
    <location>
        <begin position="1"/>
        <end position="40"/>
    </location>
</feature>
<dbReference type="Pfam" id="PF01047">
    <property type="entry name" value="MarR"/>
    <property type="match status" value="1"/>
</dbReference>
<dbReference type="AlphaFoldDB" id="A0A650GEF9"/>
<dbReference type="PANTHER" id="PTHR33164:SF95">
    <property type="entry name" value="TRANSCRIPTIONAL REGULATOR"/>
    <property type="match status" value="1"/>
</dbReference>
<dbReference type="GO" id="GO:0006950">
    <property type="term" value="P:response to stress"/>
    <property type="evidence" value="ECO:0007669"/>
    <property type="project" value="TreeGrafter"/>
</dbReference>
<dbReference type="Proteomes" id="UP000271708">
    <property type="component" value="Chromosome"/>
</dbReference>
<evidence type="ECO:0000256" key="1">
    <source>
        <dbReference type="SAM" id="MobiDB-lite"/>
    </source>
</evidence>
<dbReference type="InterPro" id="IPR036388">
    <property type="entry name" value="WH-like_DNA-bd_sf"/>
</dbReference>
<dbReference type="SUPFAM" id="SSF46785">
    <property type="entry name" value="Winged helix' DNA-binding domain"/>
    <property type="match status" value="1"/>
</dbReference>
<evidence type="ECO:0000313" key="4">
    <source>
        <dbReference type="Proteomes" id="UP000271708"/>
    </source>
</evidence>
<dbReference type="SMART" id="SM00347">
    <property type="entry name" value="HTH_MARR"/>
    <property type="match status" value="1"/>
</dbReference>
<dbReference type="InterPro" id="IPR036390">
    <property type="entry name" value="WH_DNA-bd_sf"/>
</dbReference>
<accession>A0A650GEF9</accession>
<gene>
    <name evidence="3" type="ORF">EEW87_17240</name>
</gene>
<feature type="compositionally biased region" description="Basic residues" evidence="1">
    <location>
        <begin position="1"/>
        <end position="13"/>
    </location>
</feature>
<feature type="compositionally biased region" description="Basic and acidic residues" evidence="1">
    <location>
        <begin position="18"/>
        <end position="40"/>
    </location>
</feature>
<reference evidence="3 4" key="1">
    <citation type="submission" date="2019-09" db="EMBL/GenBank/DDBJ databases">
        <title>Complete Genome Sequence of Janibacter melonis M714 with both human health impact and industrial applications.</title>
        <authorList>
            <person name="Jin M."/>
            <person name="Zhao Q.R."/>
        </authorList>
    </citation>
    <scope>NUCLEOTIDE SEQUENCE [LARGE SCALE GENOMIC DNA]</scope>
    <source>
        <strain evidence="3 4">M714</strain>
    </source>
</reference>
<dbReference type="GO" id="GO:0003700">
    <property type="term" value="F:DNA-binding transcription factor activity"/>
    <property type="evidence" value="ECO:0007669"/>
    <property type="project" value="InterPro"/>
</dbReference>
<dbReference type="InterPro" id="IPR000835">
    <property type="entry name" value="HTH_MarR-typ"/>
</dbReference>
<evidence type="ECO:0000313" key="3">
    <source>
        <dbReference type="EMBL" id="QGX08636.1"/>
    </source>
</evidence>
<dbReference type="InterPro" id="IPR039422">
    <property type="entry name" value="MarR/SlyA-like"/>
</dbReference>
<organism evidence="3 4">
    <name type="scientific">Janibacter melonis</name>
    <dbReference type="NCBI Taxonomy" id="262209"/>
    <lineage>
        <taxon>Bacteria</taxon>
        <taxon>Bacillati</taxon>
        <taxon>Actinomycetota</taxon>
        <taxon>Actinomycetes</taxon>
        <taxon>Micrococcales</taxon>
        <taxon>Intrasporangiaceae</taxon>
        <taxon>Janibacter</taxon>
    </lineage>
</organism>
<dbReference type="EMBL" id="CP044548">
    <property type="protein sequence ID" value="QGX08636.1"/>
    <property type="molecule type" value="Genomic_DNA"/>
</dbReference>
<sequence>MRRGPTRSCRRRSTPSTARDERDRVSRGSTDVRRAQTPDRLGDAPGFVIRKLYQSYTAAWSRMVDTGLTGPQFAVLAVLDEHDGSDQASVGSAAALDASTMVDVARRLERRSLIVRTRSPIDARRKVVQITALGEAELARSRECITPLDEALFAHAPRRKEEIMAELNALSVRWAELAAELDAAES</sequence>
<proteinExistence type="predicted"/>
<evidence type="ECO:0000259" key="2">
    <source>
        <dbReference type="PROSITE" id="PS50995"/>
    </source>
</evidence>
<dbReference type="PANTHER" id="PTHR33164">
    <property type="entry name" value="TRANSCRIPTIONAL REGULATOR, MARR FAMILY"/>
    <property type="match status" value="1"/>
</dbReference>
<feature type="domain" description="HTH marR-type" evidence="2">
    <location>
        <begin position="38"/>
        <end position="179"/>
    </location>
</feature>
<name>A0A650GEF9_9MICO</name>